<dbReference type="AlphaFoldDB" id="A0A085N284"/>
<name>A0A085N284_9BILA</name>
<protein>
    <submittedName>
        <fullName evidence="2">Uncharacterized protein</fullName>
    </submittedName>
</protein>
<dbReference type="EMBL" id="KL367570">
    <property type="protein sequence ID" value="KFD63580.1"/>
    <property type="molecule type" value="Genomic_DNA"/>
</dbReference>
<dbReference type="Proteomes" id="UP000030764">
    <property type="component" value="Unassembled WGS sequence"/>
</dbReference>
<keyword evidence="3" id="KW-1185">Reference proteome</keyword>
<dbReference type="EMBL" id="KL363190">
    <property type="protein sequence ID" value="KFD57138.1"/>
    <property type="molecule type" value="Genomic_DNA"/>
</dbReference>
<dbReference type="Proteomes" id="UP000030758">
    <property type="component" value="Unassembled WGS sequence"/>
</dbReference>
<organism evidence="2">
    <name type="scientific">Trichuris suis</name>
    <name type="common">pig whipworm</name>
    <dbReference type="NCBI Taxonomy" id="68888"/>
    <lineage>
        <taxon>Eukaryota</taxon>
        <taxon>Metazoa</taxon>
        <taxon>Ecdysozoa</taxon>
        <taxon>Nematoda</taxon>
        <taxon>Enoplea</taxon>
        <taxon>Dorylaimia</taxon>
        <taxon>Trichinellida</taxon>
        <taxon>Trichuridae</taxon>
        <taxon>Trichuris</taxon>
    </lineage>
</organism>
<reference evidence="2 3" key="1">
    <citation type="journal article" date="2014" name="Nat. Genet.">
        <title>Genome and transcriptome of the porcine whipworm Trichuris suis.</title>
        <authorList>
            <person name="Jex A.R."/>
            <person name="Nejsum P."/>
            <person name="Schwarz E.M."/>
            <person name="Hu L."/>
            <person name="Young N.D."/>
            <person name="Hall R.S."/>
            <person name="Korhonen P.K."/>
            <person name="Liao S."/>
            <person name="Thamsborg S."/>
            <person name="Xia J."/>
            <person name="Xu P."/>
            <person name="Wang S."/>
            <person name="Scheerlinck J.P."/>
            <person name="Hofmann A."/>
            <person name="Sternberg P.W."/>
            <person name="Wang J."/>
            <person name="Gasser R.B."/>
        </authorList>
    </citation>
    <scope>NUCLEOTIDE SEQUENCE [LARGE SCALE GENOMIC DNA]</scope>
    <source>
        <strain evidence="2">DCEP-RM93F</strain>
        <strain evidence="1">DCEP-RM93M</strain>
    </source>
</reference>
<accession>A0A085N284</accession>
<gene>
    <name evidence="1" type="ORF">M513_02023</name>
    <name evidence="2" type="ORF">M514_02023</name>
</gene>
<proteinExistence type="predicted"/>
<evidence type="ECO:0000313" key="2">
    <source>
        <dbReference type="EMBL" id="KFD63580.1"/>
    </source>
</evidence>
<evidence type="ECO:0000313" key="3">
    <source>
        <dbReference type="Proteomes" id="UP000030764"/>
    </source>
</evidence>
<evidence type="ECO:0000313" key="1">
    <source>
        <dbReference type="EMBL" id="KFD57138.1"/>
    </source>
</evidence>
<sequence>MAVISLIDNAIIPNGLVYTGGPSVSTTNSGDETVGVIETALSEALPAYRDLDLQHFKVSWGKETDF</sequence>